<reference evidence="1 2" key="1">
    <citation type="submission" date="2019-06" db="EMBL/GenBank/DDBJ databases">
        <title>Genome sequence of Janthinobacterium lividum UCD_MED1.</title>
        <authorList>
            <person name="De Leon M.E."/>
            <person name="Jospin G."/>
        </authorList>
    </citation>
    <scope>NUCLEOTIDE SEQUENCE [LARGE SCALE GENOMIC DNA]</scope>
    <source>
        <strain evidence="1 2">UCD_MED1</strain>
    </source>
</reference>
<dbReference type="Pfam" id="PF18906">
    <property type="entry name" value="Phage_tube_2"/>
    <property type="match status" value="1"/>
</dbReference>
<organism evidence="1 2">
    <name type="scientific">Janthinobacterium lividum</name>
    <dbReference type="NCBI Taxonomy" id="29581"/>
    <lineage>
        <taxon>Bacteria</taxon>
        <taxon>Pseudomonadati</taxon>
        <taxon>Pseudomonadota</taxon>
        <taxon>Betaproteobacteria</taxon>
        <taxon>Burkholderiales</taxon>
        <taxon>Oxalobacteraceae</taxon>
        <taxon>Janthinobacterium</taxon>
    </lineage>
</organism>
<gene>
    <name evidence="1" type="ORF">FHI69_02905</name>
</gene>
<sequence>MTTANGIDSLLVIGKQTAEGTKALAAAGRLYPRVTATFDTDADKYSSNEIDPSQQQSDTRLGNFRTSGAIKGEASCGTYAVLLAALLRRDFTAGGVTTAQNTVASGATGLTRTAGSWLADGHRAGTVVRISGLLTTGTANNGKNFFVTSVTALVLAGQFMDGSAMTVKAAGDPVTVTATGKRSFTPLTGHTTDWFTAEVQDPGIAVNRCFIDQLVSKVDIAVQPNGITSMDFTLMGKLEGPTTPAAYFAAPAATPGTGKFSGATAMLSVAGIPSQICTGMSLALDGQVKIDPVIGSKFATAASRGKVLGSGQFTVLMQDSAYIDYFKEEIELPLAYAMAASTAPLADVMAIAMGRIKITSAKVDDGEKNKIITCAFDILRYQGADTQHEATTVAFQDTSL</sequence>
<dbReference type="InterPro" id="IPR044000">
    <property type="entry name" value="Phage_tube_2"/>
</dbReference>
<dbReference type="RefSeq" id="WP_139089427.1">
    <property type="nucleotide sequence ID" value="NZ_VDGE01000001.1"/>
</dbReference>
<evidence type="ECO:0000313" key="2">
    <source>
        <dbReference type="Proteomes" id="UP000305681"/>
    </source>
</evidence>
<protein>
    <recommendedName>
        <fullName evidence="3">Phage tail protein</fullName>
    </recommendedName>
</protein>
<accession>A0A5C4NTM7</accession>
<proteinExistence type="predicted"/>
<comment type="caution">
    <text evidence="1">The sequence shown here is derived from an EMBL/GenBank/DDBJ whole genome shotgun (WGS) entry which is preliminary data.</text>
</comment>
<dbReference type="Proteomes" id="UP000305681">
    <property type="component" value="Unassembled WGS sequence"/>
</dbReference>
<evidence type="ECO:0000313" key="1">
    <source>
        <dbReference type="EMBL" id="TNC78261.1"/>
    </source>
</evidence>
<dbReference type="EMBL" id="VDGE01000001">
    <property type="protein sequence ID" value="TNC78261.1"/>
    <property type="molecule type" value="Genomic_DNA"/>
</dbReference>
<evidence type="ECO:0008006" key="3">
    <source>
        <dbReference type="Google" id="ProtNLM"/>
    </source>
</evidence>
<dbReference type="AlphaFoldDB" id="A0A5C4NTM7"/>
<name>A0A5C4NTM7_9BURK</name>